<accession>A0AAD0E686</accession>
<feature type="signal peptide" evidence="1">
    <location>
        <begin position="1"/>
        <end position="34"/>
    </location>
</feature>
<dbReference type="Proteomes" id="UP000217194">
    <property type="component" value="Chromosome"/>
</dbReference>
<protein>
    <submittedName>
        <fullName evidence="2">DUF262 domain-containing protein</fullName>
    </submittedName>
</protein>
<proteinExistence type="predicted"/>
<dbReference type="EMBL" id="CP016778">
    <property type="protein sequence ID" value="ASY22062.1"/>
    <property type="molecule type" value="Genomic_DNA"/>
</dbReference>
<organism evidence="2 3">
    <name type="scientific">Candidatus Planktophila versatilis</name>
    <dbReference type="NCBI Taxonomy" id="1884905"/>
    <lineage>
        <taxon>Bacteria</taxon>
        <taxon>Bacillati</taxon>
        <taxon>Actinomycetota</taxon>
        <taxon>Actinomycetes</taxon>
        <taxon>Candidatus Nanopelagicales</taxon>
        <taxon>Candidatus Nanopelagicaceae</taxon>
        <taxon>Candidatus Planktophila</taxon>
    </lineage>
</organism>
<keyword evidence="1" id="KW-0732">Signal</keyword>
<gene>
    <name evidence="2" type="ORF">A1sIIB76_00260</name>
</gene>
<dbReference type="AlphaFoldDB" id="A0AAD0E686"/>
<dbReference type="InterPro" id="IPR013783">
    <property type="entry name" value="Ig-like_fold"/>
</dbReference>
<sequence length="620" mass="60760">MSTKTTFKRVALVAVATLGLGVLSVVPSSATVNADSLVVSSATATQTTAETATATSATATLQFLGAALDSMSVTASLVSGPATSTALPYLQLAETASATIDTKTAVQWTNSAVGFGTGPNTASVVTNASGAVAQTSAKWKVYLSTNGTAAPSVAGTYVVKLTPANVSTGSLNGSAQTITITVSKSTADIATGGTVILNRGETNTATTDAVVTASKEAATTPDAAATLVVALKNSAAGTPTESYTASITGPGTLGGVALSNISSSNNSLGRAISVKFDHVVQVFADGSSGVATVTISTASGVVIGTKSITFYGDASTITAKTTALTTGTVAKIGSNAKLISFTVADAAGTTVNTGSYYLVSAAAATISNTYTACNAWNATDGYTCDVAGVAKGTTNVYVTNKPSATDTTVTTVIKSADVAVRVGTTTPASVSVALDKSAYAPGEKATLTVTLKDADGNVVPSGDYTGIFATGGIAPSYLLTGDTTTATGLLAAVDGVKTYTLYMPNTEGSVDFKWTTGSTTAGALAGLALANQAKAGIITVDVSSTGSAAALDAANEATDAANAATDAALAAADAADAATAAAEDASAAVATLAKSVNTALGNLKKQITALTALVNKLLKK</sequence>
<evidence type="ECO:0000256" key="1">
    <source>
        <dbReference type="SAM" id="SignalP"/>
    </source>
</evidence>
<evidence type="ECO:0000313" key="3">
    <source>
        <dbReference type="Proteomes" id="UP000217194"/>
    </source>
</evidence>
<dbReference type="RefSeq" id="WP_095696681.1">
    <property type="nucleotide sequence ID" value="NZ_CP016778.1"/>
</dbReference>
<evidence type="ECO:0000313" key="2">
    <source>
        <dbReference type="EMBL" id="ASY22062.1"/>
    </source>
</evidence>
<dbReference type="Gene3D" id="2.60.40.10">
    <property type="entry name" value="Immunoglobulins"/>
    <property type="match status" value="1"/>
</dbReference>
<feature type="chain" id="PRO_5042090450" evidence="1">
    <location>
        <begin position="35"/>
        <end position="620"/>
    </location>
</feature>
<dbReference type="GO" id="GO:0005975">
    <property type="term" value="P:carbohydrate metabolic process"/>
    <property type="evidence" value="ECO:0007669"/>
    <property type="project" value="UniProtKB-ARBA"/>
</dbReference>
<dbReference type="InterPro" id="IPR010916">
    <property type="entry name" value="TonB_box_CS"/>
</dbReference>
<reference evidence="2 3" key="1">
    <citation type="submission" date="2016-07" db="EMBL/GenBank/DDBJ databases">
        <title>High microdiversification within the ubiquitous acI lineage of Actinobacteria.</title>
        <authorList>
            <person name="Neuenschwander S.M."/>
            <person name="Salcher M."/>
            <person name="Ghai R."/>
            <person name="Pernthaler J."/>
        </authorList>
    </citation>
    <scope>NUCLEOTIDE SEQUENCE [LARGE SCALE GENOMIC DNA]</scope>
    <source>
        <strain evidence="2">MMS-IIB-76</strain>
    </source>
</reference>
<name>A0AAD0E686_9ACTN</name>
<dbReference type="PROSITE" id="PS00430">
    <property type="entry name" value="TONB_DEPENDENT_REC_1"/>
    <property type="match status" value="1"/>
</dbReference>